<reference evidence="4" key="4">
    <citation type="journal article" date="2015" name="G3 (Bethesda)">
        <title>Genome sequences of three phytopathogenic species of the Magnaporthaceae family of fungi.</title>
        <authorList>
            <person name="Okagaki L.H."/>
            <person name="Nunes C.C."/>
            <person name="Sailsbery J."/>
            <person name="Clay B."/>
            <person name="Brown D."/>
            <person name="John T."/>
            <person name="Oh Y."/>
            <person name="Young N."/>
            <person name="Fitzgerald M."/>
            <person name="Haas B.J."/>
            <person name="Zeng Q."/>
            <person name="Young S."/>
            <person name="Adiconis X."/>
            <person name="Fan L."/>
            <person name="Levin J.Z."/>
            <person name="Mitchell T.K."/>
            <person name="Okubara P.A."/>
            <person name="Farman M.L."/>
            <person name="Kohn L.M."/>
            <person name="Birren B."/>
            <person name="Ma L.-J."/>
            <person name="Dean R.A."/>
        </authorList>
    </citation>
    <scope>NUCLEOTIDE SEQUENCE</scope>
    <source>
        <strain evidence="4">ATCC 64411 / 73-15</strain>
    </source>
</reference>
<keyword evidence="2" id="KW-0812">Transmembrane</keyword>
<dbReference type="PANTHER" id="PTHR35043">
    <property type="entry name" value="TRANSCRIPTION FACTOR DOMAIN-CONTAINING PROTEIN"/>
    <property type="match status" value="1"/>
</dbReference>
<feature type="transmembrane region" description="Helical" evidence="2">
    <location>
        <begin position="532"/>
        <end position="562"/>
    </location>
</feature>
<evidence type="ECO:0000256" key="1">
    <source>
        <dbReference type="SAM" id="MobiDB-lite"/>
    </source>
</evidence>
<evidence type="ECO:0000313" key="4">
    <source>
        <dbReference type="EnsemblFungi" id="MAPG_10638T0"/>
    </source>
</evidence>
<dbReference type="OrthoDB" id="3061561at2759"/>
<keyword evidence="5" id="KW-1185">Reference proteome</keyword>
<organism evidence="4 5">
    <name type="scientific">Magnaporthiopsis poae (strain ATCC 64411 / 73-15)</name>
    <name type="common">Kentucky bluegrass fungus</name>
    <name type="synonym">Magnaporthe poae</name>
    <dbReference type="NCBI Taxonomy" id="644358"/>
    <lineage>
        <taxon>Eukaryota</taxon>
        <taxon>Fungi</taxon>
        <taxon>Dikarya</taxon>
        <taxon>Ascomycota</taxon>
        <taxon>Pezizomycotina</taxon>
        <taxon>Sordariomycetes</taxon>
        <taxon>Sordariomycetidae</taxon>
        <taxon>Magnaporthales</taxon>
        <taxon>Magnaporthaceae</taxon>
        <taxon>Magnaporthiopsis</taxon>
    </lineage>
</organism>
<dbReference type="eggNOG" id="ENOG502S6E5">
    <property type="taxonomic scope" value="Eukaryota"/>
</dbReference>
<feature type="region of interest" description="Disordered" evidence="1">
    <location>
        <begin position="329"/>
        <end position="362"/>
    </location>
</feature>
<feature type="transmembrane region" description="Helical" evidence="2">
    <location>
        <begin position="243"/>
        <end position="266"/>
    </location>
</feature>
<gene>
    <name evidence="3" type="ORF">MAPG_10638</name>
</gene>
<feature type="compositionally biased region" description="Polar residues" evidence="1">
    <location>
        <begin position="336"/>
        <end position="346"/>
    </location>
</feature>
<dbReference type="Proteomes" id="UP000011715">
    <property type="component" value="Unassembled WGS sequence"/>
</dbReference>
<dbReference type="EMBL" id="ADBL01002379">
    <property type="status" value="NOT_ANNOTATED_CDS"/>
    <property type="molecule type" value="Genomic_DNA"/>
</dbReference>
<evidence type="ECO:0000313" key="3">
    <source>
        <dbReference type="EMBL" id="KLU90787.1"/>
    </source>
</evidence>
<feature type="transmembrane region" description="Helical" evidence="2">
    <location>
        <begin position="460"/>
        <end position="479"/>
    </location>
</feature>
<proteinExistence type="predicted"/>
<dbReference type="STRING" id="644358.A0A0C4ED45"/>
<dbReference type="VEuPathDB" id="FungiDB:MAPG_10638"/>
<evidence type="ECO:0000313" key="5">
    <source>
        <dbReference type="Proteomes" id="UP000011715"/>
    </source>
</evidence>
<feature type="transmembrane region" description="Helical" evidence="2">
    <location>
        <begin position="491"/>
        <end position="511"/>
    </location>
</feature>
<dbReference type="EnsemblFungi" id="MAPG_10638T0">
    <property type="protein sequence ID" value="MAPG_10638T0"/>
    <property type="gene ID" value="MAPG_10638"/>
</dbReference>
<name>A0A0C4ED45_MAGP6</name>
<dbReference type="EMBL" id="GL876975">
    <property type="protein sequence ID" value="KLU90787.1"/>
    <property type="molecule type" value="Genomic_DNA"/>
</dbReference>
<reference evidence="3" key="3">
    <citation type="submission" date="2011-03" db="EMBL/GenBank/DDBJ databases">
        <title>Annotation of Magnaporthe poae ATCC 64411.</title>
        <authorList>
            <person name="Ma L.-J."/>
            <person name="Dead R."/>
            <person name="Young S.K."/>
            <person name="Zeng Q."/>
            <person name="Gargeya S."/>
            <person name="Fitzgerald M."/>
            <person name="Haas B."/>
            <person name="Abouelleil A."/>
            <person name="Alvarado L."/>
            <person name="Arachchi H.M."/>
            <person name="Berlin A."/>
            <person name="Brown A."/>
            <person name="Chapman S.B."/>
            <person name="Chen Z."/>
            <person name="Dunbar C."/>
            <person name="Freedman E."/>
            <person name="Gearin G."/>
            <person name="Gellesch M."/>
            <person name="Goldberg J."/>
            <person name="Griggs A."/>
            <person name="Gujja S."/>
            <person name="Heiman D."/>
            <person name="Howarth C."/>
            <person name="Larson L."/>
            <person name="Lui A."/>
            <person name="MacDonald P.J.P."/>
            <person name="Mehta T."/>
            <person name="Montmayeur A."/>
            <person name="Murphy C."/>
            <person name="Neiman D."/>
            <person name="Pearson M."/>
            <person name="Priest M."/>
            <person name="Roberts A."/>
            <person name="Saif S."/>
            <person name="Shea T."/>
            <person name="Shenoy N."/>
            <person name="Sisk P."/>
            <person name="Stolte C."/>
            <person name="Sykes S."/>
            <person name="Yandava C."/>
            <person name="Wortman J."/>
            <person name="Nusbaum C."/>
            <person name="Birren B."/>
        </authorList>
    </citation>
    <scope>NUCLEOTIDE SEQUENCE</scope>
    <source>
        <strain evidence="3">ATCC 64411</strain>
    </source>
</reference>
<dbReference type="OMA" id="TICVWTA"/>
<feature type="transmembrane region" description="Helical" evidence="2">
    <location>
        <begin position="26"/>
        <end position="44"/>
    </location>
</feature>
<feature type="transmembrane region" description="Helical" evidence="2">
    <location>
        <begin position="64"/>
        <end position="83"/>
    </location>
</feature>
<evidence type="ECO:0000256" key="2">
    <source>
        <dbReference type="SAM" id="Phobius"/>
    </source>
</evidence>
<reference evidence="3" key="2">
    <citation type="submission" date="2010-05" db="EMBL/GenBank/DDBJ databases">
        <title>The Genome Sequence of Magnaporthe poae strain ATCC 64411.</title>
        <authorList>
            <consortium name="The Broad Institute Genome Sequencing Platform"/>
            <consortium name="Broad Institute Genome Sequencing Center for Infectious Disease"/>
            <person name="Ma L.-J."/>
            <person name="Dead R."/>
            <person name="Young S."/>
            <person name="Zeng Q."/>
            <person name="Koehrsen M."/>
            <person name="Alvarado L."/>
            <person name="Berlin A."/>
            <person name="Chapman S.B."/>
            <person name="Chen Z."/>
            <person name="Freedman E."/>
            <person name="Gellesch M."/>
            <person name="Goldberg J."/>
            <person name="Griggs A."/>
            <person name="Gujja S."/>
            <person name="Heilman E.R."/>
            <person name="Heiman D."/>
            <person name="Hepburn T."/>
            <person name="Howarth C."/>
            <person name="Jen D."/>
            <person name="Larson L."/>
            <person name="Mehta T."/>
            <person name="Neiman D."/>
            <person name="Pearson M."/>
            <person name="Roberts A."/>
            <person name="Saif S."/>
            <person name="Shea T."/>
            <person name="Shenoy N."/>
            <person name="Sisk P."/>
            <person name="Stolte C."/>
            <person name="Sykes S."/>
            <person name="Walk T."/>
            <person name="White J."/>
            <person name="Yandava C."/>
            <person name="Haas B."/>
            <person name="Nusbaum C."/>
            <person name="Birren B."/>
        </authorList>
    </citation>
    <scope>NUCLEOTIDE SEQUENCE</scope>
    <source>
        <strain evidence="3">ATCC 64411</strain>
    </source>
</reference>
<sequence>MWSPLGHGPFNATAQWHPEPLTRGSFSILASCVVTLSLCLWTSLHLNIPEEGKAGQQKWQKTKWLFVGLIAPEMIAYLAYLQWDNQKRLHSTMLQNIHHQASAREQAKAASRASKWSEFSAYICGKRSVRKKSIELEEAPLSAPPGRRHAWTKVHSFYAVMGGFVLDATTDSGASMLPCGTRRLTLTVNGLEVLAEESPHLISDISKASIIDKSKSNHLAKALVVVQATWFCLQVVTRMGFGLGVSLLELNTFAHAVCALLIYLIWWDKPLDIDEPTVLDIPRDEARRLIAFFYCQSDAVSSPRMPLKPDSKITQTWPGRLFVKATKEPKAEIRKSWQTKGQPSTSRTRHQPSPPPPGIEPFKLSVNGVRRQNDFYLSDVTGPRSLAPWVYLLSHPIEGWKLDMSTFESDYEVEITPPRMELYFEAEQYFAAAGDGTKDCRDLVVKRMANTGYTEGMSRWLISSFFAVSAIYGAWHLMAWEGPFATHTEGLLWRISGCGVAGSGILTFAGLHMTWHLSGWRPKGILYRIRTTFLVILVLGCFCLAPVLLLVSRIYLVVGAFIQLPYSPESVFHLPNWAPYFPHVS</sequence>
<reference evidence="5" key="1">
    <citation type="submission" date="2010-05" db="EMBL/GenBank/DDBJ databases">
        <title>The genome sequence of Magnaporthe poae strain ATCC 64411.</title>
        <authorList>
            <person name="Ma L.-J."/>
            <person name="Dead R."/>
            <person name="Young S."/>
            <person name="Zeng Q."/>
            <person name="Koehrsen M."/>
            <person name="Alvarado L."/>
            <person name="Berlin A."/>
            <person name="Chapman S.B."/>
            <person name="Chen Z."/>
            <person name="Freedman E."/>
            <person name="Gellesch M."/>
            <person name="Goldberg J."/>
            <person name="Griggs A."/>
            <person name="Gujja S."/>
            <person name="Heilman E.R."/>
            <person name="Heiman D."/>
            <person name="Hepburn T."/>
            <person name="Howarth C."/>
            <person name="Jen D."/>
            <person name="Larson L."/>
            <person name="Mehta T."/>
            <person name="Neiman D."/>
            <person name="Pearson M."/>
            <person name="Roberts A."/>
            <person name="Saif S."/>
            <person name="Shea T."/>
            <person name="Shenoy N."/>
            <person name="Sisk P."/>
            <person name="Stolte C."/>
            <person name="Sykes S."/>
            <person name="Walk T."/>
            <person name="White J."/>
            <person name="Yandava C."/>
            <person name="Haas B."/>
            <person name="Nusbaum C."/>
            <person name="Birren B."/>
        </authorList>
    </citation>
    <scope>NUCLEOTIDE SEQUENCE [LARGE SCALE GENOMIC DNA]</scope>
    <source>
        <strain evidence="5">ATCC 64411 / 73-15</strain>
    </source>
</reference>
<dbReference type="AlphaFoldDB" id="A0A0C4ED45"/>
<accession>A0A0C4ED45</accession>
<reference evidence="4" key="5">
    <citation type="submission" date="2015-06" db="UniProtKB">
        <authorList>
            <consortium name="EnsemblFungi"/>
        </authorList>
    </citation>
    <scope>IDENTIFICATION</scope>
    <source>
        <strain evidence="4">ATCC 64411</strain>
    </source>
</reference>
<keyword evidence="2" id="KW-1133">Transmembrane helix</keyword>
<dbReference type="PANTHER" id="PTHR35043:SF9">
    <property type="match status" value="1"/>
</dbReference>
<keyword evidence="2" id="KW-0472">Membrane</keyword>
<protein>
    <submittedName>
        <fullName evidence="3 4">Uncharacterized protein</fullName>
    </submittedName>
</protein>